<dbReference type="Gene3D" id="3.40.30.10">
    <property type="entry name" value="Glutaredoxin"/>
    <property type="match status" value="1"/>
</dbReference>
<reference evidence="5" key="1">
    <citation type="submission" date="2022-08" db="EMBL/GenBank/DDBJ databases">
        <title>Nisaea acidiphila sp. nov., isolated from a marine algal debris and emended description of the genus Nisaea Urios et al. 2008.</title>
        <authorList>
            <person name="Kwon K."/>
        </authorList>
    </citation>
    <scope>NUCLEOTIDE SEQUENCE</scope>
    <source>
        <strain evidence="5">MEBiC11861</strain>
    </source>
</reference>
<evidence type="ECO:0000313" key="5">
    <source>
        <dbReference type="EMBL" id="UUX52066.1"/>
    </source>
</evidence>
<keyword evidence="6" id="KW-1185">Reference proteome</keyword>
<evidence type="ECO:0000313" key="6">
    <source>
        <dbReference type="Proteomes" id="UP001060336"/>
    </source>
</evidence>
<gene>
    <name evidence="5" type="ORF">NUH88_10265</name>
</gene>
<dbReference type="PANTHER" id="PTHR12151">
    <property type="entry name" value="ELECTRON TRANSPORT PROTIN SCO1/SENC FAMILY MEMBER"/>
    <property type="match status" value="1"/>
</dbReference>
<sequence length="201" mass="22412">MSKRTFLFLVSFLGLALVGSIAAGYWLVSGGRIGQTETADLIGGPFSLTDETGATLSNEDLKGRYMMVFFGYTYCPDVCPTTLTVVTQALDMLEPEVREKVEPVFITIDPARDTSEALAAYSQHFHDRIHYLTGTPEQIGEVAKAYRVFYQKVESEEFSDYLMDHSTITYLMGPDGRYVSHYGFNSEPDEIAKDLTQRIAG</sequence>
<dbReference type="SUPFAM" id="SSF52833">
    <property type="entry name" value="Thioredoxin-like"/>
    <property type="match status" value="1"/>
</dbReference>
<dbReference type="RefSeq" id="WP_257771909.1">
    <property type="nucleotide sequence ID" value="NZ_CP102480.1"/>
</dbReference>
<feature type="disulfide bond" description="Redox-active" evidence="4">
    <location>
        <begin position="75"/>
        <end position="79"/>
    </location>
</feature>
<dbReference type="EMBL" id="CP102480">
    <property type="protein sequence ID" value="UUX52066.1"/>
    <property type="molecule type" value="Genomic_DNA"/>
</dbReference>
<feature type="binding site" evidence="3">
    <location>
        <position position="165"/>
    </location>
    <ligand>
        <name>Cu cation</name>
        <dbReference type="ChEBI" id="CHEBI:23378"/>
    </ligand>
</feature>
<evidence type="ECO:0000256" key="1">
    <source>
        <dbReference type="ARBA" id="ARBA00010996"/>
    </source>
</evidence>
<proteinExistence type="inferred from homology"/>
<feature type="binding site" evidence="3">
    <location>
        <position position="75"/>
    </location>
    <ligand>
        <name>Cu cation</name>
        <dbReference type="ChEBI" id="CHEBI:23378"/>
    </ligand>
</feature>
<evidence type="ECO:0000256" key="2">
    <source>
        <dbReference type="ARBA" id="ARBA00023008"/>
    </source>
</evidence>
<dbReference type="KEGG" id="naci:NUH88_10265"/>
<dbReference type="InterPro" id="IPR003782">
    <property type="entry name" value="SCO1/SenC"/>
</dbReference>
<keyword evidence="3" id="KW-0479">Metal-binding</keyword>
<dbReference type="InterPro" id="IPR036249">
    <property type="entry name" value="Thioredoxin-like_sf"/>
</dbReference>
<dbReference type="AlphaFoldDB" id="A0A9J7AZ58"/>
<protein>
    <submittedName>
        <fullName evidence="5">SCO family protein</fullName>
    </submittedName>
</protein>
<accession>A0A9J7AZ58</accession>
<name>A0A9J7AZ58_9PROT</name>
<comment type="similarity">
    <text evidence="1">Belongs to the SCO1/2 family.</text>
</comment>
<evidence type="ECO:0000256" key="4">
    <source>
        <dbReference type="PIRSR" id="PIRSR603782-2"/>
    </source>
</evidence>
<dbReference type="GO" id="GO:0046872">
    <property type="term" value="F:metal ion binding"/>
    <property type="evidence" value="ECO:0007669"/>
    <property type="project" value="UniProtKB-KW"/>
</dbReference>
<keyword evidence="2 3" id="KW-0186">Copper</keyword>
<evidence type="ECO:0000256" key="3">
    <source>
        <dbReference type="PIRSR" id="PIRSR603782-1"/>
    </source>
</evidence>
<keyword evidence="4" id="KW-1015">Disulfide bond</keyword>
<dbReference type="Proteomes" id="UP001060336">
    <property type="component" value="Chromosome"/>
</dbReference>
<dbReference type="FunFam" id="3.40.30.10:FF:000013">
    <property type="entry name" value="Blast:Protein SCO1 homolog, mitochondrial"/>
    <property type="match status" value="1"/>
</dbReference>
<feature type="binding site" evidence="3">
    <location>
        <position position="79"/>
    </location>
    <ligand>
        <name>Cu cation</name>
        <dbReference type="ChEBI" id="CHEBI:23378"/>
    </ligand>
</feature>
<dbReference type="PANTHER" id="PTHR12151:SF25">
    <property type="entry name" value="LINALOOL DEHYDRATASE_ISOMERASE DOMAIN-CONTAINING PROTEIN"/>
    <property type="match status" value="1"/>
</dbReference>
<organism evidence="5 6">
    <name type="scientific">Nisaea acidiphila</name>
    <dbReference type="NCBI Taxonomy" id="1862145"/>
    <lineage>
        <taxon>Bacteria</taxon>
        <taxon>Pseudomonadati</taxon>
        <taxon>Pseudomonadota</taxon>
        <taxon>Alphaproteobacteria</taxon>
        <taxon>Rhodospirillales</taxon>
        <taxon>Thalassobaculaceae</taxon>
        <taxon>Nisaea</taxon>
    </lineage>
</organism>
<dbReference type="CDD" id="cd02968">
    <property type="entry name" value="SCO"/>
    <property type="match status" value="1"/>
</dbReference>
<dbReference type="Pfam" id="PF02630">
    <property type="entry name" value="SCO1-SenC"/>
    <property type="match status" value="1"/>
</dbReference>